<dbReference type="InterPro" id="IPR032675">
    <property type="entry name" value="LRR_dom_sf"/>
</dbReference>
<dbReference type="Proteomes" id="UP000677054">
    <property type="component" value="Unassembled WGS sequence"/>
</dbReference>
<feature type="non-terminal residue" evidence="2">
    <location>
        <position position="237"/>
    </location>
</feature>
<dbReference type="OrthoDB" id="2015831at2759"/>
<sequence>MPSVMERKILLSLFSLFLSSLPSSSAQSPCPNPEDIYPCTCQYNEGSQQTSADCSLATTNEIYSAFNEASWPSELSSFGMRENDLATELSDGIFGDVSFEYIDIFQSRELNDIRPLALLPSSDRLFGASIAQCPLENFPWSILPDMVALKRLSISDTKLTTLPALESSTIDYLFLWHNEISTIEGVWDVPNLYSLDLGLAPNTAVLLDDNSITELTEAAFRPILQVLSSGDGSLSLQ</sequence>
<gene>
    <name evidence="2" type="ORF">DSTB1V02_LOCUS9808</name>
</gene>
<feature type="chain" id="PRO_5036402805" description="Leucine-rich repeat domain-containing protein" evidence="1">
    <location>
        <begin position="27"/>
        <end position="237"/>
    </location>
</feature>
<reference evidence="2" key="1">
    <citation type="submission" date="2020-11" db="EMBL/GenBank/DDBJ databases">
        <authorList>
            <person name="Tran Van P."/>
        </authorList>
    </citation>
    <scope>NUCLEOTIDE SEQUENCE</scope>
</reference>
<keyword evidence="1" id="KW-0732">Signal</keyword>
<dbReference type="Gene3D" id="3.80.10.10">
    <property type="entry name" value="Ribonuclease Inhibitor"/>
    <property type="match status" value="1"/>
</dbReference>
<proteinExistence type="predicted"/>
<protein>
    <recommendedName>
        <fullName evidence="4">Leucine-rich repeat domain-containing protein</fullName>
    </recommendedName>
</protein>
<dbReference type="EMBL" id="LR902133">
    <property type="protein sequence ID" value="CAD7250024.1"/>
    <property type="molecule type" value="Genomic_DNA"/>
</dbReference>
<evidence type="ECO:0000313" key="2">
    <source>
        <dbReference type="EMBL" id="CAD7250024.1"/>
    </source>
</evidence>
<dbReference type="SUPFAM" id="SSF52058">
    <property type="entry name" value="L domain-like"/>
    <property type="match status" value="1"/>
</dbReference>
<feature type="signal peptide" evidence="1">
    <location>
        <begin position="1"/>
        <end position="26"/>
    </location>
</feature>
<accession>A0A7R9A9K0</accession>
<name>A0A7R9A9K0_9CRUS</name>
<dbReference type="EMBL" id="CAJPEV010002616">
    <property type="protein sequence ID" value="CAG0897500.1"/>
    <property type="molecule type" value="Genomic_DNA"/>
</dbReference>
<keyword evidence="3" id="KW-1185">Reference proteome</keyword>
<organism evidence="2">
    <name type="scientific">Darwinula stevensoni</name>
    <dbReference type="NCBI Taxonomy" id="69355"/>
    <lineage>
        <taxon>Eukaryota</taxon>
        <taxon>Metazoa</taxon>
        <taxon>Ecdysozoa</taxon>
        <taxon>Arthropoda</taxon>
        <taxon>Crustacea</taxon>
        <taxon>Oligostraca</taxon>
        <taxon>Ostracoda</taxon>
        <taxon>Podocopa</taxon>
        <taxon>Podocopida</taxon>
        <taxon>Darwinulocopina</taxon>
        <taxon>Darwinuloidea</taxon>
        <taxon>Darwinulidae</taxon>
        <taxon>Darwinula</taxon>
    </lineage>
</organism>
<evidence type="ECO:0000313" key="3">
    <source>
        <dbReference type="Proteomes" id="UP000677054"/>
    </source>
</evidence>
<dbReference type="AlphaFoldDB" id="A0A7R9A9K0"/>
<evidence type="ECO:0008006" key="4">
    <source>
        <dbReference type="Google" id="ProtNLM"/>
    </source>
</evidence>
<evidence type="ECO:0000256" key="1">
    <source>
        <dbReference type="SAM" id="SignalP"/>
    </source>
</evidence>